<reference evidence="8" key="1">
    <citation type="submission" date="2017-05" db="EMBL/GenBank/DDBJ databases">
        <authorList>
            <person name="Sung H."/>
        </authorList>
    </citation>
    <scope>NUCLEOTIDE SEQUENCE [LARGE SCALE GENOMIC DNA]</scope>
    <source>
        <strain evidence="8">AR23208</strain>
    </source>
</reference>
<dbReference type="SMART" id="SM00530">
    <property type="entry name" value="HTH_XRE"/>
    <property type="match status" value="1"/>
</dbReference>
<accession>A0A1Y0IKF0</accession>
<dbReference type="Gene3D" id="1.10.260.40">
    <property type="entry name" value="lambda repressor-like DNA-binding domains"/>
    <property type="match status" value="1"/>
</dbReference>
<evidence type="ECO:0000313" key="8">
    <source>
        <dbReference type="Proteomes" id="UP000195437"/>
    </source>
</evidence>
<dbReference type="AlphaFoldDB" id="A0A1Y0IKF0"/>
<evidence type="ECO:0000256" key="2">
    <source>
        <dbReference type="ARBA" id="ARBA00022490"/>
    </source>
</evidence>
<keyword evidence="8" id="KW-1185">Reference proteome</keyword>
<evidence type="ECO:0000256" key="4">
    <source>
        <dbReference type="ARBA" id="ARBA00022803"/>
    </source>
</evidence>
<name>A0A1Y0IKF0_9BACL</name>
<dbReference type="Pfam" id="PF13181">
    <property type="entry name" value="TPR_8"/>
    <property type="match status" value="2"/>
</dbReference>
<dbReference type="KEGG" id="tum:CBW65_03930"/>
<protein>
    <recommendedName>
        <fullName evidence="6">HTH cro/C1-type domain-containing protein</fullName>
    </recommendedName>
</protein>
<dbReference type="InterPro" id="IPR011990">
    <property type="entry name" value="TPR-like_helical_dom_sf"/>
</dbReference>
<comment type="subcellular location">
    <subcellularLocation>
        <location evidence="1">Cytoplasm</location>
    </subcellularLocation>
</comment>
<evidence type="ECO:0000256" key="5">
    <source>
        <dbReference type="ARBA" id="ARBA00038253"/>
    </source>
</evidence>
<evidence type="ECO:0000313" key="7">
    <source>
        <dbReference type="EMBL" id="ARU60306.1"/>
    </source>
</evidence>
<dbReference type="InterPro" id="IPR010982">
    <property type="entry name" value="Lambda_DNA-bd_dom_sf"/>
</dbReference>
<dbReference type="Pfam" id="PF01381">
    <property type="entry name" value="HTH_3"/>
    <property type="match status" value="1"/>
</dbReference>
<dbReference type="SUPFAM" id="SSF48452">
    <property type="entry name" value="TPR-like"/>
    <property type="match status" value="2"/>
</dbReference>
<evidence type="ECO:0000256" key="3">
    <source>
        <dbReference type="ARBA" id="ARBA00022737"/>
    </source>
</evidence>
<comment type="similarity">
    <text evidence="5">Belongs to the Rap family.</text>
</comment>
<dbReference type="Pfam" id="PF13424">
    <property type="entry name" value="TPR_12"/>
    <property type="match status" value="1"/>
</dbReference>
<dbReference type="SUPFAM" id="SSF47413">
    <property type="entry name" value="lambda repressor-like DNA-binding domains"/>
    <property type="match status" value="1"/>
</dbReference>
<proteinExistence type="inferred from homology"/>
<dbReference type="SMART" id="SM00028">
    <property type="entry name" value="TPR"/>
    <property type="match status" value="6"/>
</dbReference>
<evidence type="ECO:0000259" key="6">
    <source>
        <dbReference type="PROSITE" id="PS50943"/>
    </source>
</evidence>
<keyword evidence="4" id="KW-0802">TPR repeat</keyword>
<evidence type="ECO:0000256" key="1">
    <source>
        <dbReference type="ARBA" id="ARBA00004496"/>
    </source>
</evidence>
<dbReference type="PANTHER" id="PTHR46630:SF1">
    <property type="entry name" value="TETRATRICOPEPTIDE REPEAT PROTEIN 29"/>
    <property type="match status" value="1"/>
</dbReference>
<dbReference type="CDD" id="cd00093">
    <property type="entry name" value="HTH_XRE"/>
    <property type="match status" value="1"/>
</dbReference>
<dbReference type="InterPro" id="IPR001387">
    <property type="entry name" value="Cro/C1-type_HTH"/>
</dbReference>
<dbReference type="InterPro" id="IPR019734">
    <property type="entry name" value="TPR_rpt"/>
</dbReference>
<keyword evidence="3" id="KW-0677">Repeat</keyword>
<dbReference type="InterPro" id="IPR051476">
    <property type="entry name" value="Bac_ResReg_Asp_Phosphatase"/>
</dbReference>
<dbReference type="OrthoDB" id="2470999at2"/>
<dbReference type="Proteomes" id="UP000195437">
    <property type="component" value="Chromosome"/>
</dbReference>
<dbReference type="GO" id="GO:0005737">
    <property type="term" value="C:cytoplasm"/>
    <property type="evidence" value="ECO:0007669"/>
    <property type="project" value="UniProtKB-SubCell"/>
</dbReference>
<sequence length="433" mass="48784">MQEFSLGQRIRQLRVTKGMTQIELCKGLCTPSMISQIESDRARPSYKVLSVIAERLEVTLEKLLSALNWNLEIDSLYKMAKMMVASGAYTLAIPLLLQVVDQPAYKIPRGDIQFLLGVCYLNTQEYSKAEQILDEVNQTAAEKQNYDLQAKTLHQLGLMYQRMKKHHLAIFQLEKAQDQARKGGIQDPVLLSKIWVDLGWAHLRLGRVNQAVACFEQGTALMEGMQNCRDLADLYLQMGKICRSAGDQEKAGEYADRATALYNGLDHVSLKLKIECEAALMRTGKGGTDPVLVLDTLHSSIAQFLELREKGMAGEAYFELAKFQLEHCEIDNAVQSLEQARLLLPETNLFRGRVLFLQGQVAVQSGDVNEAIHYYEKAAGFLKDSNAFREWEAVISELAELHMAAGNEKHAYHLMHEGYQAAHQTMRARGIYL</sequence>
<feature type="domain" description="HTH cro/C1-type" evidence="6">
    <location>
        <begin position="10"/>
        <end position="63"/>
    </location>
</feature>
<dbReference type="GO" id="GO:0003677">
    <property type="term" value="F:DNA binding"/>
    <property type="evidence" value="ECO:0007669"/>
    <property type="project" value="InterPro"/>
</dbReference>
<dbReference type="PANTHER" id="PTHR46630">
    <property type="entry name" value="TETRATRICOPEPTIDE REPEAT PROTEIN 29"/>
    <property type="match status" value="1"/>
</dbReference>
<gene>
    <name evidence="7" type="ORF">CBW65_03930</name>
</gene>
<dbReference type="RefSeq" id="WP_087455693.1">
    <property type="nucleotide sequence ID" value="NZ_CP021434.1"/>
</dbReference>
<keyword evidence="2" id="KW-0963">Cytoplasm</keyword>
<dbReference type="PROSITE" id="PS50943">
    <property type="entry name" value="HTH_CROC1"/>
    <property type="match status" value="1"/>
</dbReference>
<dbReference type="Gene3D" id="1.25.40.10">
    <property type="entry name" value="Tetratricopeptide repeat domain"/>
    <property type="match status" value="3"/>
</dbReference>
<dbReference type="EMBL" id="CP021434">
    <property type="protein sequence ID" value="ARU60306.1"/>
    <property type="molecule type" value="Genomic_DNA"/>
</dbReference>
<organism evidence="7 8">
    <name type="scientific">Tumebacillus avium</name>
    <dbReference type="NCBI Taxonomy" id="1903704"/>
    <lineage>
        <taxon>Bacteria</taxon>
        <taxon>Bacillati</taxon>
        <taxon>Bacillota</taxon>
        <taxon>Bacilli</taxon>
        <taxon>Bacillales</taxon>
        <taxon>Alicyclobacillaceae</taxon>
        <taxon>Tumebacillus</taxon>
    </lineage>
</organism>